<reference evidence="4 5" key="1">
    <citation type="journal article" date="2015" name="Genome Announc.">
        <title>Expanding the biotechnology potential of lactobacilli through comparative genomics of 213 strains and associated genera.</title>
        <authorList>
            <person name="Sun Z."/>
            <person name="Harris H.M."/>
            <person name="McCann A."/>
            <person name="Guo C."/>
            <person name="Argimon S."/>
            <person name="Zhang W."/>
            <person name="Yang X."/>
            <person name="Jeffery I.B."/>
            <person name="Cooney J.C."/>
            <person name="Kagawa T.F."/>
            <person name="Liu W."/>
            <person name="Song Y."/>
            <person name="Salvetti E."/>
            <person name="Wrobel A."/>
            <person name="Rasinkangas P."/>
            <person name="Parkhill J."/>
            <person name="Rea M.C."/>
            <person name="O'Sullivan O."/>
            <person name="Ritari J."/>
            <person name="Douillard F.P."/>
            <person name="Paul Ross R."/>
            <person name="Yang R."/>
            <person name="Briner A.E."/>
            <person name="Felis G.E."/>
            <person name="de Vos W.M."/>
            <person name="Barrangou R."/>
            <person name="Klaenhammer T.R."/>
            <person name="Caufield P.W."/>
            <person name="Cui Y."/>
            <person name="Zhang H."/>
            <person name="O'Toole P.W."/>
        </authorList>
    </citation>
    <scope>NUCLEOTIDE SEQUENCE [LARGE SCALE GENOMIC DNA]</scope>
    <source>
        <strain evidence="4 5">DSM 6629</strain>
    </source>
</reference>
<protein>
    <submittedName>
        <fullName evidence="4">Lipoprotein releasing system, ATP-binding protein</fullName>
    </submittedName>
</protein>
<dbReference type="PROSITE" id="PS50893">
    <property type="entry name" value="ABC_TRANSPORTER_2"/>
    <property type="match status" value="1"/>
</dbReference>
<keyword evidence="5" id="KW-1185">Reference proteome</keyword>
<keyword evidence="2 4" id="KW-0067">ATP-binding</keyword>
<dbReference type="InterPro" id="IPR003593">
    <property type="entry name" value="AAA+_ATPase"/>
</dbReference>
<evidence type="ECO:0000256" key="2">
    <source>
        <dbReference type="ARBA" id="ARBA00022840"/>
    </source>
</evidence>
<keyword evidence="1" id="KW-0547">Nucleotide-binding</keyword>
<dbReference type="PANTHER" id="PTHR42798:SF4">
    <property type="entry name" value="ABC TRANSPORTER DOMAIN-CONTAINING PROTEIN"/>
    <property type="match status" value="1"/>
</dbReference>
<dbReference type="EMBL" id="AZGN01000003">
    <property type="protein sequence ID" value="KRM34583.1"/>
    <property type="molecule type" value="Genomic_DNA"/>
</dbReference>
<dbReference type="GO" id="GO:0005524">
    <property type="term" value="F:ATP binding"/>
    <property type="evidence" value="ECO:0007669"/>
    <property type="project" value="UniProtKB-KW"/>
</dbReference>
<proteinExistence type="predicted"/>
<dbReference type="Pfam" id="PF00005">
    <property type="entry name" value="ABC_tran"/>
    <property type="match status" value="1"/>
</dbReference>
<sequence length="219" mass="24735">MNNDYLVKIKDLKKKFKNHIVFDHLNLSIANNQITTIYGESGSGKSTLLNIIGLLERSDGGSITLFHEESPKVGSKKAREFLQNHISYLFQNFALINDQSIKKNLDLANLNPKESKKQFNKRKNEILHRLNIVIDEKTKVGVLSGGQQQRIALARAILKPGELLLCDEPTGSLDPTNKEIIFKALEQLKEQGKTILIVSHDPYIIENSDIIYNIKSLSK</sequence>
<keyword evidence="4" id="KW-0449">Lipoprotein</keyword>
<feature type="domain" description="ABC transporter" evidence="3">
    <location>
        <begin position="7"/>
        <end position="217"/>
    </location>
</feature>
<organism evidence="4 5">
    <name type="scientific">Lactobacillus intestinalis DSM 6629</name>
    <dbReference type="NCBI Taxonomy" id="1423761"/>
    <lineage>
        <taxon>Bacteria</taxon>
        <taxon>Bacillati</taxon>
        <taxon>Bacillota</taxon>
        <taxon>Bacilli</taxon>
        <taxon>Lactobacillales</taxon>
        <taxon>Lactobacillaceae</taxon>
        <taxon>Lactobacillus</taxon>
    </lineage>
</organism>
<dbReference type="SUPFAM" id="SSF52540">
    <property type="entry name" value="P-loop containing nucleoside triphosphate hydrolases"/>
    <property type="match status" value="1"/>
</dbReference>
<gene>
    <name evidence="4" type="ORF">FC44_GL001296</name>
</gene>
<dbReference type="Gene3D" id="3.40.50.300">
    <property type="entry name" value="P-loop containing nucleotide triphosphate hydrolases"/>
    <property type="match status" value="1"/>
</dbReference>
<accession>A0ABR5PTZ5</accession>
<evidence type="ECO:0000313" key="5">
    <source>
        <dbReference type="Proteomes" id="UP000051735"/>
    </source>
</evidence>
<name>A0ABR5PTZ5_9LACO</name>
<dbReference type="InterPro" id="IPR003439">
    <property type="entry name" value="ABC_transporter-like_ATP-bd"/>
</dbReference>
<evidence type="ECO:0000256" key="1">
    <source>
        <dbReference type="ARBA" id="ARBA00022741"/>
    </source>
</evidence>
<evidence type="ECO:0000259" key="3">
    <source>
        <dbReference type="PROSITE" id="PS50893"/>
    </source>
</evidence>
<dbReference type="InterPro" id="IPR027417">
    <property type="entry name" value="P-loop_NTPase"/>
</dbReference>
<evidence type="ECO:0000313" key="4">
    <source>
        <dbReference type="EMBL" id="KRM34583.1"/>
    </source>
</evidence>
<comment type="caution">
    <text evidence="4">The sequence shown here is derived from an EMBL/GenBank/DDBJ whole genome shotgun (WGS) entry which is preliminary data.</text>
</comment>
<dbReference type="Proteomes" id="UP000051735">
    <property type="component" value="Unassembled WGS sequence"/>
</dbReference>
<dbReference type="RefSeq" id="WP_057809088.1">
    <property type="nucleotide sequence ID" value="NZ_AZGN01000003.1"/>
</dbReference>
<dbReference type="PROSITE" id="PS00211">
    <property type="entry name" value="ABC_TRANSPORTER_1"/>
    <property type="match status" value="1"/>
</dbReference>
<dbReference type="InterPro" id="IPR017871">
    <property type="entry name" value="ABC_transporter-like_CS"/>
</dbReference>
<dbReference type="SMART" id="SM00382">
    <property type="entry name" value="AAA"/>
    <property type="match status" value="1"/>
</dbReference>
<dbReference type="PANTHER" id="PTHR42798">
    <property type="entry name" value="LIPOPROTEIN-RELEASING SYSTEM ATP-BINDING PROTEIN LOLD"/>
    <property type="match status" value="1"/>
</dbReference>
<dbReference type="GeneID" id="75117391"/>